<feature type="region of interest" description="Disordered" evidence="1">
    <location>
        <begin position="21"/>
        <end position="43"/>
    </location>
</feature>
<dbReference type="EMBL" id="AMQN01006752">
    <property type="status" value="NOT_ANNOTATED_CDS"/>
    <property type="molecule type" value="Genomic_DNA"/>
</dbReference>
<dbReference type="EnsemblMetazoa" id="CapteT208079">
    <property type="protein sequence ID" value="CapteP208079"/>
    <property type="gene ID" value="CapteG208079"/>
</dbReference>
<dbReference type="Proteomes" id="UP000014760">
    <property type="component" value="Unassembled WGS sequence"/>
</dbReference>
<evidence type="ECO:0000313" key="3">
    <source>
        <dbReference type="EnsemblMetazoa" id="CapteP208079"/>
    </source>
</evidence>
<proteinExistence type="predicted"/>
<accession>R7UQV7</accession>
<keyword evidence="4" id="KW-1185">Reference proteome</keyword>
<gene>
    <name evidence="2" type="ORF">CAPTEDRAFT_208079</name>
</gene>
<dbReference type="EMBL" id="AMQN01006753">
    <property type="status" value="NOT_ANNOTATED_CDS"/>
    <property type="molecule type" value="Genomic_DNA"/>
</dbReference>
<dbReference type="OrthoDB" id="446173at2759"/>
<dbReference type="HOGENOM" id="CLU_730067_0_0_1"/>
<evidence type="ECO:0000256" key="1">
    <source>
        <dbReference type="SAM" id="MobiDB-lite"/>
    </source>
</evidence>
<evidence type="ECO:0000313" key="4">
    <source>
        <dbReference type="Proteomes" id="UP000014760"/>
    </source>
</evidence>
<feature type="compositionally biased region" description="Polar residues" evidence="1">
    <location>
        <begin position="141"/>
        <end position="158"/>
    </location>
</feature>
<reference evidence="3" key="3">
    <citation type="submission" date="2015-06" db="UniProtKB">
        <authorList>
            <consortium name="EnsemblMetazoa"/>
        </authorList>
    </citation>
    <scope>IDENTIFICATION</scope>
</reference>
<feature type="region of interest" description="Disordered" evidence="1">
    <location>
        <begin position="127"/>
        <end position="158"/>
    </location>
</feature>
<sequence length="379" mass="43416">MRRHNLSSSVLLTYCTSRFATDQEPVKSRRESERRPTQEMTGDLKRAGRLAIRHSNSHRSNRNKNMERGGVLHLSTLIKDYDTDGSGSLPRELKVDMQVPSAHSAKKGKKWIKSGLLHVNYKTPKNSVQTGKAFSDHNETEALSTESGTSANSFAADQSPSMTPVALLSFRLEWQEWTPWSICSRESNKYTKLRIKLCTIDNETDQIEQNVSCINLMIGSVADHQIYLSCSMRREDCIPDIDGSWTEWTAWKTCSACCDEESSLPNPAMEDRALQKRLRTSSALKRNAHEVRHKYKYHYNTPVAFHSRQDRHRSRFVLKRREELLPTQVFTKNDFYSSNHYSVYRQLNPSVCGLHHFVPKHEVLLLVFSQAVLAKAASI</sequence>
<name>R7UQV7_CAPTE</name>
<evidence type="ECO:0000313" key="2">
    <source>
        <dbReference type="EMBL" id="ELU08493.1"/>
    </source>
</evidence>
<organism evidence="2">
    <name type="scientific">Capitella teleta</name>
    <name type="common">Polychaete worm</name>
    <dbReference type="NCBI Taxonomy" id="283909"/>
    <lineage>
        <taxon>Eukaryota</taxon>
        <taxon>Metazoa</taxon>
        <taxon>Spiralia</taxon>
        <taxon>Lophotrochozoa</taxon>
        <taxon>Annelida</taxon>
        <taxon>Polychaeta</taxon>
        <taxon>Sedentaria</taxon>
        <taxon>Scolecida</taxon>
        <taxon>Capitellidae</taxon>
        <taxon>Capitella</taxon>
    </lineage>
</organism>
<reference evidence="2 4" key="2">
    <citation type="journal article" date="2013" name="Nature">
        <title>Insights into bilaterian evolution from three spiralian genomes.</title>
        <authorList>
            <person name="Simakov O."/>
            <person name="Marletaz F."/>
            <person name="Cho S.J."/>
            <person name="Edsinger-Gonzales E."/>
            <person name="Havlak P."/>
            <person name="Hellsten U."/>
            <person name="Kuo D.H."/>
            <person name="Larsson T."/>
            <person name="Lv J."/>
            <person name="Arendt D."/>
            <person name="Savage R."/>
            <person name="Osoegawa K."/>
            <person name="de Jong P."/>
            <person name="Grimwood J."/>
            <person name="Chapman J.A."/>
            <person name="Shapiro H."/>
            <person name="Aerts A."/>
            <person name="Otillar R.P."/>
            <person name="Terry A.Y."/>
            <person name="Boore J.L."/>
            <person name="Grigoriev I.V."/>
            <person name="Lindberg D.R."/>
            <person name="Seaver E.C."/>
            <person name="Weisblat D.A."/>
            <person name="Putnam N.H."/>
            <person name="Rokhsar D.S."/>
        </authorList>
    </citation>
    <scope>NUCLEOTIDE SEQUENCE</scope>
    <source>
        <strain evidence="2 4">I ESC-2004</strain>
    </source>
</reference>
<reference evidence="4" key="1">
    <citation type="submission" date="2012-12" db="EMBL/GenBank/DDBJ databases">
        <authorList>
            <person name="Hellsten U."/>
            <person name="Grimwood J."/>
            <person name="Chapman J.A."/>
            <person name="Shapiro H."/>
            <person name="Aerts A."/>
            <person name="Otillar R.P."/>
            <person name="Terry A.Y."/>
            <person name="Boore J.L."/>
            <person name="Simakov O."/>
            <person name="Marletaz F."/>
            <person name="Cho S.-J."/>
            <person name="Edsinger-Gonzales E."/>
            <person name="Havlak P."/>
            <person name="Kuo D.-H."/>
            <person name="Larsson T."/>
            <person name="Lv J."/>
            <person name="Arendt D."/>
            <person name="Savage R."/>
            <person name="Osoegawa K."/>
            <person name="de Jong P."/>
            <person name="Lindberg D.R."/>
            <person name="Seaver E.C."/>
            <person name="Weisblat D.A."/>
            <person name="Putnam N.H."/>
            <person name="Grigoriev I.V."/>
            <person name="Rokhsar D.S."/>
        </authorList>
    </citation>
    <scope>NUCLEOTIDE SEQUENCE</scope>
    <source>
        <strain evidence="4">I ESC-2004</strain>
    </source>
</reference>
<protein>
    <submittedName>
        <fullName evidence="2 3">Uncharacterized protein</fullName>
    </submittedName>
</protein>
<dbReference type="EMBL" id="KB299052">
    <property type="protein sequence ID" value="ELU08493.1"/>
    <property type="molecule type" value="Genomic_DNA"/>
</dbReference>
<dbReference type="AlphaFoldDB" id="R7UQV7"/>
<feature type="compositionally biased region" description="Basic and acidic residues" evidence="1">
    <location>
        <begin position="24"/>
        <end position="43"/>
    </location>
</feature>